<dbReference type="InterPro" id="IPR036691">
    <property type="entry name" value="Endo/exonu/phosph_ase_sf"/>
</dbReference>
<feature type="non-terminal residue" evidence="3">
    <location>
        <position position="1"/>
    </location>
</feature>
<reference evidence="3 4" key="1">
    <citation type="submission" date="2020-01" db="EMBL/GenBank/DDBJ databases">
        <authorList>
            <person name="Deng T."/>
        </authorList>
    </citation>
    <scope>NUCLEOTIDE SEQUENCE [LARGE SCALE GENOMIC DNA]</scope>
    <source>
        <strain evidence="3 4">5221</strain>
    </source>
</reference>
<dbReference type="Pfam" id="PF03372">
    <property type="entry name" value="Exo_endo_phos"/>
    <property type="match status" value="1"/>
</dbReference>
<accession>A0A6N9H4G8</accession>
<feature type="chain" id="PRO_5026967793" description="Endonuclease/exonuclease/phosphatase domain-containing protein" evidence="1">
    <location>
        <begin position="24"/>
        <end position="264"/>
    </location>
</feature>
<dbReference type="EMBL" id="WWEQ01000007">
    <property type="protein sequence ID" value="MYM18910.1"/>
    <property type="molecule type" value="Genomic_DNA"/>
</dbReference>
<sequence length="264" mass="27026">RRRRQLRWASALLAGGVGLAVFAAAVGAAVAARGMGRTGATGAVARERLVVVDANVLLSNRSYGSVIAAARRAGADAIALQEAHRGQLERELAAVGLGAEFALSAPTGQDPDAPDTILAVRRGLHPRAVEGPLPTAAAGFATDAGTLFSIHTAAPVERAPVQRAWARTVRAAVGLCAAGTIVAGDFNASVDSAVLRERNGCADAGTRLRMGGLGSWPADLPAALGARIDHQLYDGRAFAAVSGELFDIAGSDHRGLAIVYDRRG</sequence>
<comment type="caution">
    <text evidence="3">The sequence shown here is derived from an EMBL/GenBank/DDBJ whole genome shotgun (WGS) entry which is preliminary data.</text>
</comment>
<dbReference type="AlphaFoldDB" id="A0A6N9H4G8"/>
<evidence type="ECO:0000313" key="4">
    <source>
        <dbReference type="Proteomes" id="UP000469215"/>
    </source>
</evidence>
<keyword evidence="1" id="KW-0732">Signal</keyword>
<evidence type="ECO:0000313" key="3">
    <source>
        <dbReference type="EMBL" id="MYM18910.1"/>
    </source>
</evidence>
<organism evidence="3 4">
    <name type="scientific">Brevibacterium rongguiense</name>
    <dbReference type="NCBI Taxonomy" id="2695267"/>
    <lineage>
        <taxon>Bacteria</taxon>
        <taxon>Bacillati</taxon>
        <taxon>Actinomycetota</taxon>
        <taxon>Actinomycetes</taxon>
        <taxon>Micrococcales</taxon>
        <taxon>Brevibacteriaceae</taxon>
        <taxon>Brevibacterium</taxon>
    </lineage>
</organism>
<feature type="domain" description="Endonuclease/exonuclease/phosphatase" evidence="2">
    <location>
        <begin position="55"/>
        <end position="253"/>
    </location>
</feature>
<feature type="signal peptide" evidence="1">
    <location>
        <begin position="1"/>
        <end position="23"/>
    </location>
</feature>
<dbReference type="InterPro" id="IPR005135">
    <property type="entry name" value="Endo/exonuclease/phosphatase"/>
</dbReference>
<dbReference type="SUPFAM" id="SSF56219">
    <property type="entry name" value="DNase I-like"/>
    <property type="match status" value="1"/>
</dbReference>
<protein>
    <recommendedName>
        <fullName evidence="2">Endonuclease/exonuclease/phosphatase domain-containing protein</fullName>
    </recommendedName>
</protein>
<evidence type="ECO:0000259" key="2">
    <source>
        <dbReference type="Pfam" id="PF03372"/>
    </source>
</evidence>
<name>A0A6N9H4G8_9MICO</name>
<proteinExistence type="predicted"/>
<evidence type="ECO:0000256" key="1">
    <source>
        <dbReference type="SAM" id="SignalP"/>
    </source>
</evidence>
<dbReference type="RefSeq" id="WP_160952353.1">
    <property type="nucleotide sequence ID" value="NZ_WWEQ01000007.1"/>
</dbReference>
<dbReference type="GO" id="GO:0003824">
    <property type="term" value="F:catalytic activity"/>
    <property type="evidence" value="ECO:0007669"/>
    <property type="project" value="InterPro"/>
</dbReference>
<dbReference type="Gene3D" id="3.60.10.10">
    <property type="entry name" value="Endonuclease/exonuclease/phosphatase"/>
    <property type="match status" value="1"/>
</dbReference>
<dbReference type="Proteomes" id="UP000469215">
    <property type="component" value="Unassembled WGS sequence"/>
</dbReference>
<gene>
    <name evidence="3" type="ORF">GSY69_02665</name>
</gene>
<keyword evidence="4" id="KW-1185">Reference proteome</keyword>